<dbReference type="AlphaFoldDB" id="A0A125RE22"/>
<evidence type="ECO:0000256" key="6">
    <source>
        <dbReference type="SAM" id="Phobius"/>
    </source>
</evidence>
<dbReference type="SMART" id="SM00014">
    <property type="entry name" value="acidPPc"/>
    <property type="match status" value="1"/>
</dbReference>
<feature type="transmembrane region" description="Helical" evidence="6">
    <location>
        <begin position="214"/>
        <end position="232"/>
    </location>
</feature>
<dbReference type="InterPro" id="IPR036938">
    <property type="entry name" value="PAP2/HPO_sf"/>
</dbReference>
<feature type="domain" description="Phosphatidic acid phosphatase type 2/haloperoxidase" evidence="7">
    <location>
        <begin position="144"/>
        <end position="286"/>
    </location>
</feature>
<organism evidence="8 9">
    <name type="scientific">Eremothecium sinecaudum</name>
    <dbReference type="NCBI Taxonomy" id="45286"/>
    <lineage>
        <taxon>Eukaryota</taxon>
        <taxon>Fungi</taxon>
        <taxon>Dikarya</taxon>
        <taxon>Ascomycota</taxon>
        <taxon>Saccharomycotina</taxon>
        <taxon>Saccharomycetes</taxon>
        <taxon>Saccharomycetales</taxon>
        <taxon>Saccharomycetaceae</taxon>
        <taxon>Eremothecium</taxon>
    </lineage>
</organism>
<evidence type="ECO:0000313" key="9">
    <source>
        <dbReference type="Proteomes" id="UP000243052"/>
    </source>
</evidence>
<dbReference type="PANTHER" id="PTHR10165:SF35">
    <property type="entry name" value="RE23632P"/>
    <property type="match status" value="1"/>
</dbReference>
<dbReference type="GO" id="GO:0006644">
    <property type="term" value="P:phospholipid metabolic process"/>
    <property type="evidence" value="ECO:0007669"/>
    <property type="project" value="InterPro"/>
</dbReference>
<evidence type="ECO:0000256" key="1">
    <source>
        <dbReference type="ARBA" id="ARBA00004141"/>
    </source>
</evidence>
<dbReference type="Gene3D" id="1.20.144.10">
    <property type="entry name" value="Phosphatidic acid phosphatase type 2/haloperoxidase"/>
    <property type="match status" value="1"/>
</dbReference>
<proteinExistence type="inferred from homology"/>
<keyword evidence="3 6" id="KW-0812">Transmembrane</keyword>
<reference evidence="8 9" key="1">
    <citation type="submission" date="2016-01" db="EMBL/GenBank/DDBJ databases">
        <title>Genome sequence of the yeast Holleya sinecauda.</title>
        <authorList>
            <person name="Dietrich F.S."/>
        </authorList>
    </citation>
    <scope>NUCLEOTIDE SEQUENCE [LARGE SCALE GENOMIC DNA]</scope>
    <source>
        <strain evidence="8 9">ATCC 58844</strain>
    </source>
</reference>
<comment type="similarity">
    <text evidence="2">Belongs to the PA-phosphatase related phosphoesterase family.</text>
</comment>
<dbReference type="GO" id="GO:0016020">
    <property type="term" value="C:membrane"/>
    <property type="evidence" value="ECO:0007669"/>
    <property type="project" value="UniProtKB-SubCell"/>
</dbReference>
<dbReference type="SUPFAM" id="SSF48317">
    <property type="entry name" value="Acid phosphatase/Vanadium-dependent haloperoxidase"/>
    <property type="match status" value="1"/>
</dbReference>
<dbReference type="InterPro" id="IPR000326">
    <property type="entry name" value="PAP2/HPO"/>
</dbReference>
<keyword evidence="9" id="KW-1185">Reference proteome</keyword>
<dbReference type="Pfam" id="PF01569">
    <property type="entry name" value="PAP2"/>
    <property type="match status" value="1"/>
</dbReference>
<dbReference type="STRING" id="45286.A0A125RE22"/>
<dbReference type="CDD" id="cd03390">
    <property type="entry name" value="PAP2_containing_1_like"/>
    <property type="match status" value="1"/>
</dbReference>
<keyword evidence="5 6" id="KW-0472">Membrane</keyword>
<keyword evidence="4 6" id="KW-1133">Transmembrane helix</keyword>
<comment type="subcellular location">
    <subcellularLocation>
        <location evidence="1">Membrane</location>
        <topology evidence="1">Multi-pass membrane protein</topology>
    </subcellularLocation>
</comment>
<dbReference type="GO" id="GO:0008195">
    <property type="term" value="F:phosphatidate phosphatase activity"/>
    <property type="evidence" value="ECO:0007669"/>
    <property type="project" value="TreeGrafter"/>
</dbReference>
<evidence type="ECO:0000313" key="8">
    <source>
        <dbReference type="EMBL" id="AMD19195.1"/>
    </source>
</evidence>
<dbReference type="Proteomes" id="UP000243052">
    <property type="component" value="Chromosome ii"/>
</dbReference>
<feature type="transmembrane region" description="Helical" evidence="6">
    <location>
        <begin position="60"/>
        <end position="82"/>
    </location>
</feature>
<name>A0A125RE22_9SACH</name>
<protein>
    <submittedName>
        <fullName evidence="8">HBR294Wp</fullName>
    </submittedName>
</protein>
<dbReference type="OrthoDB" id="10030083at2759"/>
<dbReference type="PANTHER" id="PTHR10165">
    <property type="entry name" value="LIPID PHOSPHATE PHOSPHATASE"/>
    <property type="match status" value="1"/>
</dbReference>
<evidence type="ECO:0000256" key="5">
    <source>
        <dbReference type="ARBA" id="ARBA00023136"/>
    </source>
</evidence>
<feature type="transmembrane region" description="Helical" evidence="6">
    <location>
        <begin position="136"/>
        <end position="156"/>
    </location>
</feature>
<feature type="transmembrane region" description="Helical" evidence="6">
    <location>
        <begin position="267"/>
        <end position="286"/>
    </location>
</feature>
<feature type="transmembrane region" description="Helical" evidence="6">
    <location>
        <begin position="110"/>
        <end position="129"/>
    </location>
</feature>
<accession>A0A125RE22</accession>
<evidence type="ECO:0000256" key="2">
    <source>
        <dbReference type="ARBA" id="ARBA00008816"/>
    </source>
</evidence>
<evidence type="ECO:0000256" key="3">
    <source>
        <dbReference type="ARBA" id="ARBA00022692"/>
    </source>
</evidence>
<dbReference type="EMBL" id="CP014242">
    <property type="protein sequence ID" value="AMD19195.1"/>
    <property type="molecule type" value="Genomic_DNA"/>
</dbReference>
<evidence type="ECO:0000256" key="4">
    <source>
        <dbReference type="ARBA" id="ARBA00022989"/>
    </source>
</evidence>
<evidence type="ECO:0000259" key="7">
    <source>
        <dbReference type="SMART" id="SM00014"/>
    </source>
</evidence>
<sequence>MSMRSSIDSPMIKSQHQTDIVLREGDPPSNGGGFKGKKPLLNRVTLGTKRIKKYRFIRKWLLPDVILGLILIVLNIPCYYFKPFERQFTINDISISHPFATQERVSDKGLAIYSLVIPIIGIIVISLVLSDPRHRYFMLYVSLLGLCMSYLSAMLVTNFAKNWFGHCRPDFLARCIPREGLQNDVLYTAQEACTTDNRSRLLDGFRSTPSGHTSLSLAGLGYLFLWVSGQLLTARTSVGSWRKAVSFVPLLGATYIGLSRTQDYRHHLLDVLLGAILGAWMAWWWYRRFFPALDSRLPFKPLLDDSAVDIDDDEVALPRADEEMAVHTIAQ</sequence>
<gene>
    <name evidence="8" type="ORF">AW171_hschr21011</name>
</gene>
<dbReference type="InterPro" id="IPR043216">
    <property type="entry name" value="PAP-like"/>
</dbReference>
<dbReference type="GO" id="GO:0046839">
    <property type="term" value="P:phospholipid dephosphorylation"/>
    <property type="evidence" value="ECO:0007669"/>
    <property type="project" value="TreeGrafter"/>
</dbReference>
<dbReference type="RefSeq" id="XP_017986191.1">
    <property type="nucleotide sequence ID" value="XM_018130702.1"/>
</dbReference>
<dbReference type="GeneID" id="28721453"/>